<evidence type="ECO:0000313" key="7">
    <source>
        <dbReference type="Proteomes" id="UP000095788"/>
    </source>
</evidence>
<dbReference type="SUPFAM" id="SSF53756">
    <property type="entry name" value="UDP-Glycosyltransferase/glycogen phosphorylase"/>
    <property type="match status" value="1"/>
</dbReference>
<evidence type="ECO:0000313" key="3">
    <source>
        <dbReference type="EMBL" id="KAB4183306.1"/>
    </source>
</evidence>
<dbReference type="Proteomes" id="UP000442334">
    <property type="component" value="Unassembled WGS sequence"/>
</dbReference>
<dbReference type="Gene3D" id="3.40.50.2000">
    <property type="entry name" value="Glycogen Phosphorylase B"/>
    <property type="match status" value="2"/>
</dbReference>
<reference evidence="10 11" key="3">
    <citation type="journal article" date="2019" name="Nat. Med.">
        <title>A library of human gut bacterial isolates paired with longitudinal multiomics data enables mechanistic microbiome research.</title>
        <authorList>
            <person name="Poyet M."/>
            <person name="Groussin M."/>
            <person name="Gibbons S.M."/>
            <person name="Avila-Pacheco J."/>
            <person name="Jiang X."/>
            <person name="Kearney S.M."/>
            <person name="Perrotta A.R."/>
            <person name="Berdy B."/>
            <person name="Zhao S."/>
            <person name="Lieberman T.D."/>
            <person name="Swanson P.K."/>
            <person name="Smith M."/>
            <person name="Roesemann S."/>
            <person name="Alexander J.E."/>
            <person name="Rich S.A."/>
            <person name="Livny J."/>
            <person name="Vlamakis H."/>
            <person name="Clish C."/>
            <person name="Bullock K."/>
            <person name="Deik A."/>
            <person name="Scott J."/>
            <person name="Pierce K.A."/>
            <person name="Xavier R.J."/>
            <person name="Alm E.J."/>
        </authorList>
    </citation>
    <scope>NUCLEOTIDE SEQUENCE [LARGE SCALE GENOMIC DNA]</scope>
    <source>
        <strain evidence="4 11">BIOML-A19</strain>
        <strain evidence="3 10">BIOML-A21</strain>
    </source>
</reference>
<dbReference type="PANTHER" id="PTHR12526:SF572">
    <property type="entry name" value="BLL5144 PROTEIN"/>
    <property type="match status" value="1"/>
</dbReference>
<dbReference type="Proteomes" id="UP000487221">
    <property type="component" value="Unassembled WGS sequence"/>
</dbReference>
<dbReference type="Proteomes" id="UP000095788">
    <property type="component" value="Unassembled WGS sequence"/>
</dbReference>
<dbReference type="EMBL" id="CZBF01000001">
    <property type="protein sequence ID" value="CUP46194.1"/>
    <property type="molecule type" value="Genomic_DNA"/>
</dbReference>
<evidence type="ECO:0000313" key="9">
    <source>
        <dbReference type="Proteomes" id="UP000284514"/>
    </source>
</evidence>
<reference evidence="8 9" key="2">
    <citation type="submission" date="2018-08" db="EMBL/GenBank/DDBJ databases">
        <title>A genome reference for cultivated species of the human gut microbiota.</title>
        <authorList>
            <person name="Zou Y."/>
            <person name="Xue W."/>
            <person name="Luo G."/>
        </authorList>
    </citation>
    <scope>NUCLEOTIDE SEQUENCE [LARGE SCALE GENOMIC DNA]</scope>
    <source>
        <strain evidence="6 9">AM34-25</strain>
        <strain evidence="5 8">AM50-4</strain>
    </source>
</reference>
<evidence type="ECO:0000313" key="6">
    <source>
        <dbReference type="EMBL" id="RHC74838.1"/>
    </source>
</evidence>
<feature type="domain" description="Glycosyl transferase family 1" evidence="1">
    <location>
        <begin position="233"/>
        <end position="388"/>
    </location>
</feature>
<reference evidence="2 7" key="1">
    <citation type="submission" date="2015-09" db="EMBL/GenBank/DDBJ databases">
        <authorList>
            <consortium name="Pathogen Informatics"/>
        </authorList>
    </citation>
    <scope>NUCLEOTIDE SEQUENCE [LARGE SCALE GENOMIC DNA]</scope>
    <source>
        <strain evidence="2 7">2789STDY5834942</strain>
    </source>
</reference>
<dbReference type="AlphaFoldDB" id="A0A174NBU0"/>
<gene>
    <name evidence="6" type="ORF">DW831_06700</name>
    <name evidence="5" type="ORF">DW988_03710</name>
    <name evidence="2" type="ORF">ERS852554_00819</name>
    <name evidence="3" type="ORF">GAQ34_16070</name>
    <name evidence="4" type="ORF">GAQ44_01805</name>
</gene>
<evidence type="ECO:0000313" key="2">
    <source>
        <dbReference type="EMBL" id="CUP46194.1"/>
    </source>
</evidence>
<evidence type="ECO:0000313" key="10">
    <source>
        <dbReference type="Proteomes" id="UP000442334"/>
    </source>
</evidence>
<organism evidence="2 7">
    <name type="scientific">Bacteroides uniformis</name>
    <dbReference type="NCBI Taxonomy" id="820"/>
    <lineage>
        <taxon>Bacteria</taxon>
        <taxon>Pseudomonadati</taxon>
        <taxon>Bacteroidota</taxon>
        <taxon>Bacteroidia</taxon>
        <taxon>Bacteroidales</taxon>
        <taxon>Bacteroidaceae</taxon>
        <taxon>Bacteroides</taxon>
    </lineage>
</organism>
<dbReference type="InterPro" id="IPR001296">
    <property type="entry name" value="Glyco_trans_1"/>
</dbReference>
<dbReference type="EMBL" id="QSIF01000007">
    <property type="protein sequence ID" value="RHC74838.1"/>
    <property type="molecule type" value="Genomic_DNA"/>
</dbReference>
<accession>A0A174NBU0</accession>
<dbReference type="Proteomes" id="UP000283684">
    <property type="component" value="Unassembled WGS sequence"/>
</dbReference>
<protein>
    <submittedName>
        <fullName evidence="2">Glycosyl transferases group 1</fullName>
    </submittedName>
    <submittedName>
        <fullName evidence="3">Glycosyltransferase</fullName>
    </submittedName>
</protein>
<dbReference type="Proteomes" id="UP000284514">
    <property type="component" value="Unassembled WGS sequence"/>
</dbReference>
<evidence type="ECO:0000313" key="4">
    <source>
        <dbReference type="EMBL" id="KAB4188026.1"/>
    </source>
</evidence>
<proteinExistence type="predicted"/>
<dbReference type="Pfam" id="PF00534">
    <property type="entry name" value="Glycos_transf_1"/>
    <property type="match status" value="1"/>
</dbReference>
<evidence type="ECO:0000313" key="11">
    <source>
        <dbReference type="Proteomes" id="UP000487221"/>
    </source>
</evidence>
<name>A0A174NBU0_BACUN</name>
<dbReference type="RefSeq" id="WP_057281230.1">
    <property type="nucleotide sequence ID" value="NZ_CP072220.1"/>
</dbReference>
<dbReference type="GO" id="GO:0016757">
    <property type="term" value="F:glycosyltransferase activity"/>
    <property type="evidence" value="ECO:0007669"/>
    <property type="project" value="InterPro"/>
</dbReference>
<keyword evidence="2" id="KW-0808">Transferase</keyword>
<dbReference type="EMBL" id="WCUA01000020">
    <property type="protein sequence ID" value="KAB4183306.1"/>
    <property type="molecule type" value="Genomic_DNA"/>
</dbReference>
<dbReference type="EMBL" id="WCTY01000002">
    <property type="protein sequence ID" value="KAB4188026.1"/>
    <property type="molecule type" value="Genomic_DNA"/>
</dbReference>
<sequence>MEKIKLAFICKFSNAEIRRHQTIKDFRFENFLLALLKKEKKKVIDYGPWIPLFLKAFENDNNIEVHVIAPYSYQKKKLCEFRLRNIYYHCVGYNQSSLLHYSKLLLSSYRKDMYEHVRNNIINVVNKINPNFICLSGAENMEYSPVVLQFDNIPVLVLMQTFLNSSLRKNVNFAGGEFRKSYERTVIARADYICYAEHESELVKAINNKNPLLKISFPTQEPVLRKVDVLYDFVFFSVRLTQKKGIEDAIVGLASVSQKYPNVKMCVIGGYDKKYKDTLDDLIRNSHLENNIIFLGLQESSYDVYNLVSSSAIAVLPGLTSVNSTVRESLFLKRPVVTYKLSSDYELFSENGKYVRYADLGDRDRLGKEMLYCYENPMEMEKQVKRAYEYAQKNLSSSPRSQHLLSVVKASFSNYYYGTKIPSNLIV</sequence>
<evidence type="ECO:0000313" key="5">
    <source>
        <dbReference type="EMBL" id="RGZ50923.1"/>
    </source>
</evidence>
<dbReference type="PANTHER" id="PTHR12526">
    <property type="entry name" value="GLYCOSYLTRANSFERASE"/>
    <property type="match status" value="1"/>
</dbReference>
<dbReference type="EMBL" id="QSEE01000002">
    <property type="protein sequence ID" value="RGZ50923.1"/>
    <property type="molecule type" value="Genomic_DNA"/>
</dbReference>
<evidence type="ECO:0000259" key="1">
    <source>
        <dbReference type="Pfam" id="PF00534"/>
    </source>
</evidence>
<evidence type="ECO:0000313" key="8">
    <source>
        <dbReference type="Proteomes" id="UP000283684"/>
    </source>
</evidence>